<sequence length="424" mass="47487">MYSMHKIEADDENLLQVALYDHNDQIITCETFSSMRVHIGAVHADFDEDHKGQWTEEDFHSKIVTGRPGKEHLLSGNLYFRLQDGEGYLSNVKFQDNSSFVPSKRFELGVMAADERISERIQEGITESFAVKAIRGFSTNKSGNPSPRDAVYKLSRIAMNGDRHKLLVQNGIEMVRNFLQFYSRNPEDLRKIMGKISDQDWDTIVNHAHKCNPTPGIYSGCMQERNVSHEHAPFSGSNIRSYLKGSCSVQQSPTVQKLDVQEAHQQMSSTYYGIAPGTSSENVSGKSKHQPDTTTNQNTMPSEELEGFQVVNQQVSSVGNEILPDSSMDNNTLEGPSSQQRRSLELDAIPEGSGVVPGNPSANDTTRVHMSALQDGFLEDESWGDFDLAETYMGDTRSVYLGIVGDFHLSAKHEYEPWRTFSCQ</sequence>
<dbReference type="Gramene" id="PVH32459">
    <property type="protein sequence ID" value="PVH32459"/>
    <property type="gene ID" value="PAHAL_9G400800"/>
</dbReference>
<dbReference type="GO" id="GO:0043565">
    <property type="term" value="F:sequence-specific DNA binding"/>
    <property type="evidence" value="ECO:0007669"/>
    <property type="project" value="TreeGrafter"/>
</dbReference>
<feature type="region of interest" description="Disordered" evidence="1">
    <location>
        <begin position="321"/>
        <end position="341"/>
    </location>
</feature>
<proteinExistence type="predicted"/>
<evidence type="ECO:0000256" key="1">
    <source>
        <dbReference type="SAM" id="MobiDB-lite"/>
    </source>
</evidence>
<dbReference type="InterPro" id="IPR046831">
    <property type="entry name" value="Calmodulin_bind_N"/>
</dbReference>
<accession>A0A2T8I472</accession>
<feature type="region of interest" description="Disordered" evidence="1">
    <location>
        <begin position="272"/>
        <end position="300"/>
    </location>
</feature>
<dbReference type="GO" id="GO:0005634">
    <property type="term" value="C:nucleus"/>
    <property type="evidence" value="ECO:0007669"/>
    <property type="project" value="TreeGrafter"/>
</dbReference>
<feature type="domain" description="Calmodulin binding protein-like N-terminal" evidence="2">
    <location>
        <begin position="2"/>
        <end position="132"/>
    </location>
</feature>
<evidence type="ECO:0000313" key="4">
    <source>
        <dbReference type="EMBL" id="PVH32459.1"/>
    </source>
</evidence>
<dbReference type="GO" id="GO:0005516">
    <property type="term" value="F:calmodulin binding"/>
    <property type="evidence" value="ECO:0007669"/>
    <property type="project" value="InterPro"/>
</dbReference>
<protein>
    <submittedName>
        <fullName evidence="4">Uncharacterized protein</fullName>
    </submittedName>
</protein>
<dbReference type="Proteomes" id="UP000243499">
    <property type="component" value="Chromosome 9"/>
</dbReference>
<dbReference type="Pfam" id="PF20451">
    <property type="entry name" value="Calmod_bind_M"/>
    <property type="match status" value="1"/>
</dbReference>
<feature type="domain" description="Calmodulin binding protein central" evidence="3">
    <location>
        <begin position="147"/>
        <end position="211"/>
    </location>
</feature>
<reference evidence="4" key="1">
    <citation type="submission" date="2018-04" db="EMBL/GenBank/DDBJ databases">
        <title>WGS assembly of Panicum hallii.</title>
        <authorList>
            <person name="Lovell J."/>
            <person name="Jenkins J."/>
            <person name="Lowry D."/>
            <person name="Mamidi S."/>
            <person name="Sreedasyam A."/>
            <person name="Weng X."/>
            <person name="Barry K."/>
            <person name="Bonette J."/>
            <person name="Campitelli B."/>
            <person name="Daum C."/>
            <person name="Gordon S."/>
            <person name="Gould B."/>
            <person name="Lipzen A."/>
            <person name="Macqueen A."/>
            <person name="Palacio-Mejia J."/>
            <person name="Plott C."/>
            <person name="Shakirov E."/>
            <person name="Shu S."/>
            <person name="Yoshinaga Y."/>
            <person name="Zane M."/>
            <person name="Rokhsar D."/>
            <person name="Grimwood J."/>
            <person name="Schmutz J."/>
            <person name="Juenger T."/>
        </authorList>
    </citation>
    <scope>NUCLEOTIDE SEQUENCE [LARGE SCALE GENOMIC DNA]</scope>
    <source>
        <strain evidence="4">FIL2</strain>
    </source>
</reference>
<evidence type="ECO:0000259" key="2">
    <source>
        <dbReference type="Pfam" id="PF07887"/>
    </source>
</evidence>
<dbReference type="AlphaFoldDB" id="A0A2T8I472"/>
<dbReference type="InterPro" id="IPR046830">
    <property type="entry name" value="Calmod_bind_M"/>
</dbReference>
<dbReference type="GO" id="GO:0003700">
    <property type="term" value="F:DNA-binding transcription factor activity"/>
    <property type="evidence" value="ECO:0007669"/>
    <property type="project" value="TreeGrafter"/>
</dbReference>
<gene>
    <name evidence="4" type="ORF">PAHAL_9G400800</name>
</gene>
<organism evidence="4">
    <name type="scientific">Panicum hallii</name>
    <dbReference type="NCBI Taxonomy" id="206008"/>
    <lineage>
        <taxon>Eukaryota</taxon>
        <taxon>Viridiplantae</taxon>
        <taxon>Streptophyta</taxon>
        <taxon>Embryophyta</taxon>
        <taxon>Tracheophyta</taxon>
        <taxon>Spermatophyta</taxon>
        <taxon>Magnoliopsida</taxon>
        <taxon>Liliopsida</taxon>
        <taxon>Poales</taxon>
        <taxon>Poaceae</taxon>
        <taxon>PACMAD clade</taxon>
        <taxon>Panicoideae</taxon>
        <taxon>Panicodae</taxon>
        <taxon>Paniceae</taxon>
        <taxon>Panicinae</taxon>
        <taxon>Panicum</taxon>
        <taxon>Panicum sect. Panicum</taxon>
    </lineage>
</organism>
<dbReference type="InterPro" id="IPR012416">
    <property type="entry name" value="CBP60"/>
</dbReference>
<dbReference type="EMBL" id="CM008054">
    <property type="protein sequence ID" value="PVH32459.1"/>
    <property type="molecule type" value="Genomic_DNA"/>
</dbReference>
<feature type="compositionally biased region" description="Polar residues" evidence="1">
    <location>
        <begin position="327"/>
        <end position="341"/>
    </location>
</feature>
<evidence type="ECO:0000259" key="3">
    <source>
        <dbReference type="Pfam" id="PF20451"/>
    </source>
</evidence>
<dbReference type="PANTHER" id="PTHR31713">
    <property type="entry name" value="OS02G0177800 PROTEIN"/>
    <property type="match status" value="1"/>
</dbReference>
<dbReference type="GO" id="GO:0080142">
    <property type="term" value="P:regulation of salicylic acid biosynthetic process"/>
    <property type="evidence" value="ECO:0007669"/>
    <property type="project" value="TreeGrafter"/>
</dbReference>
<dbReference type="Pfam" id="PF07887">
    <property type="entry name" value="Calmodulin_bind"/>
    <property type="match status" value="1"/>
</dbReference>
<feature type="compositionally biased region" description="Polar residues" evidence="1">
    <location>
        <begin position="272"/>
        <end position="285"/>
    </location>
</feature>
<name>A0A2T8I472_9POAL</name>
<dbReference type="PANTHER" id="PTHR31713:SF55">
    <property type="entry name" value="OS11G0663100 PROTEIN"/>
    <property type="match status" value="1"/>
</dbReference>